<dbReference type="Proteomes" id="UP000756346">
    <property type="component" value="Unassembled WGS sequence"/>
</dbReference>
<organism evidence="2 3">
    <name type="scientific">Microdochium trichocladiopsis</name>
    <dbReference type="NCBI Taxonomy" id="1682393"/>
    <lineage>
        <taxon>Eukaryota</taxon>
        <taxon>Fungi</taxon>
        <taxon>Dikarya</taxon>
        <taxon>Ascomycota</taxon>
        <taxon>Pezizomycotina</taxon>
        <taxon>Sordariomycetes</taxon>
        <taxon>Xylariomycetidae</taxon>
        <taxon>Xylariales</taxon>
        <taxon>Microdochiaceae</taxon>
        <taxon>Microdochium</taxon>
    </lineage>
</organism>
<feature type="region of interest" description="Disordered" evidence="1">
    <location>
        <begin position="282"/>
        <end position="357"/>
    </location>
</feature>
<sequence length="390" mass="42106">MAHYHPREQSGPQSEDTVSHASACVNEIGVAELVRSRGMQGGPPHIPKLTAKFSQAVRDIASELKVDGRDVRLLDLQKAILEQAQTSATPGALQTLVPDGLHLGRNALLRASDEVTMGGEDVCRFWKTAKDLITAICIHLNIGDNAKLYFHSEIVMHDPTLPPSKTRLGRRIAEKSDCPTLFDPMLDCAIGMCDIHNPVKRKLTQHNQCWLCYDGRMAVKLRNHPDLQDHLAESPIGPDGQVIKNIRAKSPAARHVPSIVSAVAHFNVEGIFLTKQRRRALSDAEDDDDHPIAVNGDEPSAAPLPPAPGTANNVVRRRHQDTTSNQTDCALGNQYDGHASAHGGDMRGGNGLSGVPGQAQLAAPATVGHVVKDWVIQTPPSLGGGHFGRF</sequence>
<name>A0A9P8Y5V0_9PEZI</name>
<proteinExistence type="predicted"/>
<evidence type="ECO:0000313" key="2">
    <source>
        <dbReference type="EMBL" id="KAH7028978.1"/>
    </source>
</evidence>
<feature type="region of interest" description="Disordered" evidence="1">
    <location>
        <begin position="1"/>
        <end position="20"/>
    </location>
</feature>
<dbReference type="EMBL" id="JAGTJQ010000006">
    <property type="protein sequence ID" value="KAH7028978.1"/>
    <property type="molecule type" value="Genomic_DNA"/>
</dbReference>
<feature type="compositionally biased region" description="Polar residues" evidence="1">
    <location>
        <begin position="10"/>
        <end position="20"/>
    </location>
</feature>
<dbReference type="GeneID" id="70186392"/>
<protein>
    <submittedName>
        <fullName evidence="2">Uncharacterized protein</fullName>
    </submittedName>
</protein>
<evidence type="ECO:0000256" key="1">
    <source>
        <dbReference type="SAM" id="MobiDB-lite"/>
    </source>
</evidence>
<dbReference type="AlphaFoldDB" id="A0A9P8Y5V0"/>
<accession>A0A9P8Y5V0</accession>
<dbReference type="RefSeq" id="XP_046011266.1">
    <property type="nucleotide sequence ID" value="XM_046156846.1"/>
</dbReference>
<dbReference type="OrthoDB" id="671439at2759"/>
<evidence type="ECO:0000313" key="3">
    <source>
        <dbReference type="Proteomes" id="UP000756346"/>
    </source>
</evidence>
<comment type="caution">
    <text evidence="2">The sequence shown here is derived from an EMBL/GenBank/DDBJ whole genome shotgun (WGS) entry which is preliminary data.</text>
</comment>
<keyword evidence="3" id="KW-1185">Reference proteome</keyword>
<gene>
    <name evidence="2" type="ORF">B0I36DRAFT_349936</name>
</gene>
<reference evidence="2" key="1">
    <citation type="journal article" date="2021" name="Nat. Commun.">
        <title>Genetic determinants of endophytism in the Arabidopsis root mycobiome.</title>
        <authorList>
            <person name="Mesny F."/>
            <person name="Miyauchi S."/>
            <person name="Thiergart T."/>
            <person name="Pickel B."/>
            <person name="Atanasova L."/>
            <person name="Karlsson M."/>
            <person name="Huettel B."/>
            <person name="Barry K.W."/>
            <person name="Haridas S."/>
            <person name="Chen C."/>
            <person name="Bauer D."/>
            <person name="Andreopoulos W."/>
            <person name="Pangilinan J."/>
            <person name="LaButti K."/>
            <person name="Riley R."/>
            <person name="Lipzen A."/>
            <person name="Clum A."/>
            <person name="Drula E."/>
            <person name="Henrissat B."/>
            <person name="Kohler A."/>
            <person name="Grigoriev I.V."/>
            <person name="Martin F.M."/>
            <person name="Hacquard S."/>
        </authorList>
    </citation>
    <scope>NUCLEOTIDE SEQUENCE</scope>
    <source>
        <strain evidence="2">MPI-CAGE-CH-0230</strain>
    </source>
</reference>